<comment type="similarity">
    <text evidence="1 4">Belongs to the bacterial solute-binding protein 9 family.</text>
</comment>
<protein>
    <submittedName>
        <fullName evidence="6">Zinc ABC transporter substrate-binding protein</fullName>
    </submittedName>
</protein>
<dbReference type="Pfam" id="PF01297">
    <property type="entry name" value="ZnuA"/>
    <property type="match status" value="1"/>
</dbReference>
<evidence type="ECO:0000313" key="6">
    <source>
        <dbReference type="EMBL" id="RST98304.1"/>
    </source>
</evidence>
<dbReference type="CDD" id="cd01017">
    <property type="entry name" value="AdcA"/>
    <property type="match status" value="1"/>
</dbReference>
<dbReference type="GO" id="GO:0046872">
    <property type="term" value="F:metal ion binding"/>
    <property type="evidence" value="ECO:0007669"/>
    <property type="project" value="InterPro"/>
</dbReference>
<keyword evidence="3 5" id="KW-0732">Signal</keyword>
<dbReference type="InterPro" id="IPR006127">
    <property type="entry name" value="ZnuA-like"/>
</dbReference>
<dbReference type="InterPro" id="IPR006129">
    <property type="entry name" value="AdhesinB"/>
</dbReference>
<dbReference type="Gene3D" id="3.40.50.1980">
    <property type="entry name" value="Nitrogenase molybdenum iron protein domain"/>
    <property type="match status" value="2"/>
</dbReference>
<accession>A0A429ZWW9</accession>
<evidence type="ECO:0000256" key="1">
    <source>
        <dbReference type="ARBA" id="ARBA00011028"/>
    </source>
</evidence>
<evidence type="ECO:0000256" key="4">
    <source>
        <dbReference type="RuleBase" id="RU003512"/>
    </source>
</evidence>
<dbReference type="PANTHER" id="PTHR42953:SF3">
    <property type="entry name" value="HIGH-AFFINITY ZINC UPTAKE SYSTEM PROTEIN ZNUA"/>
    <property type="match status" value="1"/>
</dbReference>
<dbReference type="GO" id="GO:0007155">
    <property type="term" value="P:cell adhesion"/>
    <property type="evidence" value="ECO:0007669"/>
    <property type="project" value="InterPro"/>
</dbReference>
<feature type="chain" id="PRO_5019387825" evidence="5">
    <location>
        <begin position="22"/>
        <end position="316"/>
    </location>
</feature>
<evidence type="ECO:0000256" key="2">
    <source>
        <dbReference type="ARBA" id="ARBA00022448"/>
    </source>
</evidence>
<gene>
    <name evidence="6" type="ORF">CBF37_08320</name>
</gene>
<evidence type="ECO:0000256" key="5">
    <source>
        <dbReference type="SAM" id="SignalP"/>
    </source>
</evidence>
<organism evidence="6 7">
    <name type="scientific">Vagococcus vulneris</name>
    <dbReference type="NCBI Taxonomy" id="1977869"/>
    <lineage>
        <taxon>Bacteria</taxon>
        <taxon>Bacillati</taxon>
        <taxon>Bacillota</taxon>
        <taxon>Bacilli</taxon>
        <taxon>Lactobacillales</taxon>
        <taxon>Enterococcaceae</taxon>
        <taxon>Vagococcus</taxon>
    </lineage>
</organism>
<dbReference type="InterPro" id="IPR050492">
    <property type="entry name" value="Bact_metal-bind_prot9"/>
</dbReference>
<dbReference type="OrthoDB" id="9810636at2"/>
<keyword evidence="7" id="KW-1185">Reference proteome</keyword>
<evidence type="ECO:0000256" key="3">
    <source>
        <dbReference type="ARBA" id="ARBA00022729"/>
    </source>
</evidence>
<dbReference type="RefSeq" id="WP_125984283.1">
    <property type="nucleotide sequence ID" value="NZ_NGJS01000011.1"/>
</dbReference>
<dbReference type="InterPro" id="IPR006128">
    <property type="entry name" value="Lipoprotein_PsaA-like"/>
</dbReference>
<dbReference type="Proteomes" id="UP000287857">
    <property type="component" value="Unassembled WGS sequence"/>
</dbReference>
<dbReference type="PRINTS" id="PR00691">
    <property type="entry name" value="ADHESINB"/>
</dbReference>
<sequence>MKRLKYIVTALILLVVMSACSSNKESRETEKTSDKLKIVTTFYPMYDFTQNIVGDAGDVSMLIKQGVEPHDFEPSAKDMAKIQDADVFIYNSTEMETWVPDVLKGIDTSKVKVIEASKDIKLLEDRESHDEELEEHERGEHSHVYDPHVWTDPVLAKQEVETITKKLTEINNTHKSLIQKNGAEYAEKLTELEQAYQEAFKDAVNRKFVTQHQAFSYLAHQYDLVQIPISGINPDQEPTPKELKQIEDFVKKEKVSIIYTESSASSKVAATVSAATGAELKVLNPLESLSEKQQKSGDDYLSVMRKNLDMLKLSIK</sequence>
<evidence type="ECO:0000313" key="7">
    <source>
        <dbReference type="Proteomes" id="UP000287857"/>
    </source>
</evidence>
<feature type="signal peptide" evidence="5">
    <location>
        <begin position="1"/>
        <end position="21"/>
    </location>
</feature>
<dbReference type="EMBL" id="NGJS01000011">
    <property type="protein sequence ID" value="RST98304.1"/>
    <property type="molecule type" value="Genomic_DNA"/>
</dbReference>
<dbReference type="GO" id="GO:0030001">
    <property type="term" value="P:metal ion transport"/>
    <property type="evidence" value="ECO:0007669"/>
    <property type="project" value="InterPro"/>
</dbReference>
<comment type="caution">
    <text evidence="6">The sequence shown here is derived from an EMBL/GenBank/DDBJ whole genome shotgun (WGS) entry which is preliminary data.</text>
</comment>
<dbReference type="SUPFAM" id="SSF53807">
    <property type="entry name" value="Helical backbone' metal receptor"/>
    <property type="match status" value="1"/>
</dbReference>
<dbReference type="PANTHER" id="PTHR42953">
    <property type="entry name" value="HIGH-AFFINITY ZINC UPTAKE SYSTEM PROTEIN ZNUA-RELATED"/>
    <property type="match status" value="1"/>
</dbReference>
<keyword evidence="2 4" id="KW-0813">Transport</keyword>
<dbReference type="PROSITE" id="PS51257">
    <property type="entry name" value="PROKAR_LIPOPROTEIN"/>
    <property type="match status" value="1"/>
</dbReference>
<dbReference type="AlphaFoldDB" id="A0A429ZWW9"/>
<reference evidence="6 7" key="1">
    <citation type="submission" date="2017-05" db="EMBL/GenBank/DDBJ databases">
        <title>Vagococcus spp. assemblies.</title>
        <authorList>
            <person name="Gulvik C.A."/>
        </authorList>
    </citation>
    <scope>NUCLEOTIDE SEQUENCE [LARGE SCALE GENOMIC DNA]</scope>
    <source>
        <strain evidence="6 7">SS1995</strain>
    </source>
</reference>
<dbReference type="PRINTS" id="PR00690">
    <property type="entry name" value="ADHESNFAMILY"/>
</dbReference>
<name>A0A429ZWW9_9ENTE</name>
<proteinExistence type="inferred from homology"/>